<dbReference type="InterPro" id="IPR000115">
    <property type="entry name" value="PRibGlycinamide_synth"/>
</dbReference>
<dbReference type="InterPro" id="IPR037123">
    <property type="entry name" value="PRibGlycinamide_synth_C_sf"/>
</dbReference>
<evidence type="ECO:0000313" key="17">
    <source>
        <dbReference type="EMBL" id="SHI99450.1"/>
    </source>
</evidence>
<evidence type="ECO:0000256" key="13">
    <source>
        <dbReference type="ARBA" id="ARBA00042864"/>
    </source>
</evidence>
<keyword evidence="7 15" id="KW-0547">Nucleotide-binding</keyword>
<dbReference type="InterPro" id="IPR020560">
    <property type="entry name" value="PRibGlycinamide_synth_C-dom"/>
</dbReference>
<evidence type="ECO:0000256" key="9">
    <source>
        <dbReference type="ARBA" id="ARBA00022840"/>
    </source>
</evidence>
<protein>
    <recommendedName>
        <fullName evidence="4 14">Phosphoribosylamine--glycine ligase</fullName>
        <ecNumber evidence="4 14">6.3.4.13</ecNumber>
    </recommendedName>
    <alternativeName>
        <fullName evidence="14">GARS</fullName>
    </alternativeName>
    <alternativeName>
        <fullName evidence="12 14">Glycinamide ribonucleotide synthetase</fullName>
    </alternativeName>
    <alternativeName>
        <fullName evidence="13 14">Phosphoribosylglycinamide synthetase</fullName>
    </alternativeName>
</protein>
<dbReference type="InterPro" id="IPR013815">
    <property type="entry name" value="ATP_grasp_subdomain_1"/>
</dbReference>
<evidence type="ECO:0000256" key="7">
    <source>
        <dbReference type="ARBA" id="ARBA00022741"/>
    </source>
</evidence>
<dbReference type="SMART" id="SM01209">
    <property type="entry name" value="GARS_A"/>
    <property type="match status" value="1"/>
</dbReference>
<dbReference type="GO" id="GO:0009113">
    <property type="term" value="P:purine nucleobase biosynthetic process"/>
    <property type="evidence" value="ECO:0007669"/>
    <property type="project" value="InterPro"/>
</dbReference>
<dbReference type="PANTHER" id="PTHR43472:SF1">
    <property type="entry name" value="PHOSPHORIBOSYLAMINE--GLYCINE LIGASE, CHLOROPLASTIC"/>
    <property type="match status" value="1"/>
</dbReference>
<dbReference type="InterPro" id="IPR011761">
    <property type="entry name" value="ATP-grasp"/>
</dbReference>
<keyword evidence="10" id="KW-0464">Manganese</keyword>
<dbReference type="EC" id="6.3.4.13" evidence="4 14"/>
<dbReference type="GO" id="GO:0006189">
    <property type="term" value="P:'de novo' IMP biosynthetic process"/>
    <property type="evidence" value="ECO:0007669"/>
    <property type="project" value="UniProtKB-UniRule"/>
</dbReference>
<dbReference type="AlphaFoldDB" id="A0A1M6FP41"/>
<dbReference type="SUPFAM" id="SSF52440">
    <property type="entry name" value="PreATP-grasp domain"/>
    <property type="match status" value="1"/>
</dbReference>
<keyword evidence="9 15" id="KW-0067">ATP-binding</keyword>
<dbReference type="Gene3D" id="3.90.600.10">
    <property type="entry name" value="Phosphoribosylglycinamide synthetase, C-terminal domain"/>
    <property type="match status" value="1"/>
</dbReference>
<dbReference type="FunFam" id="3.40.50.20:FF:000006">
    <property type="entry name" value="Phosphoribosylamine--glycine ligase, chloroplastic"/>
    <property type="match status" value="1"/>
</dbReference>
<dbReference type="PROSITE" id="PS00184">
    <property type="entry name" value="GARS"/>
    <property type="match status" value="1"/>
</dbReference>
<dbReference type="GO" id="GO:0004637">
    <property type="term" value="F:phosphoribosylamine-glycine ligase activity"/>
    <property type="evidence" value="ECO:0007669"/>
    <property type="project" value="UniProtKB-UniRule"/>
</dbReference>
<evidence type="ECO:0000256" key="3">
    <source>
        <dbReference type="ARBA" id="ARBA00005174"/>
    </source>
</evidence>
<evidence type="ECO:0000313" key="18">
    <source>
        <dbReference type="Proteomes" id="UP000184052"/>
    </source>
</evidence>
<evidence type="ECO:0000256" key="14">
    <source>
        <dbReference type="HAMAP-Rule" id="MF_00138"/>
    </source>
</evidence>
<keyword evidence="5 14" id="KW-0436">Ligase</keyword>
<dbReference type="NCBIfam" id="TIGR00877">
    <property type="entry name" value="purD"/>
    <property type="match status" value="1"/>
</dbReference>
<evidence type="ECO:0000256" key="10">
    <source>
        <dbReference type="ARBA" id="ARBA00023211"/>
    </source>
</evidence>
<dbReference type="STRING" id="1121476.SAMN02745751_01485"/>
<evidence type="ECO:0000256" key="1">
    <source>
        <dbReference type="ARBA" id="ARBA00001936"/>
    </source>
</evidence>
<evidence type="ECO:0000256" key="4">
    <source>
        <dbReference type="ARBA" id="ARBA00013255"/>
    </source>
</evidence>
<dbReference type="Pfam" id="PF02844">
    <property type="entry name" value="GARS_N"/>
    <property type="match status" value="1"/>
</dbReference>
<comment type="catalytic activity">
    <reaction evidence="14">
        <text>5-phospho-beta-D-ribosylamine + glycine + ATP = N(1)-(5-phospho-beta-D-ribosyl)glycinamide + ADP + phosphate + H(+)</text>
        <dbReference type="Rhea" id="RHEA:17453"/>
        <dbReference type="ChEBI" id="CHEBI:15378"/>
        <dbReference type="ChEBI" id="CHEBI:30616"/>
        <dbReference type="ChEBI" id="CHEBI:43474"/>
        <dbReference type="ChEBI" id="CHEBI:57305"/>
        <dbReference type="ChEBI" id="CHEBI:58681"/>
        <dbReference type="ChEBI" id="CHEBI:143788"/>
        <dbReference type="ChEBI" id="CHEBI:456216"/>
        <dbReference type="EC" id="6.3.4.13"/>
    </reaction>
</comment>
<sequence length="417" mass="45847">MKVLVIGSGGREHAICWKVKQSPLVEKLYCMPGNAGISEIAECVDIKVEDLDAIVEFALENNIDLAIIGPEVPLVMGLSDKLSENGIKSFGPNKMAAEFEGSKAFSKRFMEKYNIPTAAYGVYDNPQDALDGLENFSEPVVVKADGLAAGKGVLICQKMDEAVEAIKSIMESRQFGEAGDTVVVEEFLTGIEASLLCFVDGERIIPMESARDYKKAFDNDEGLNTGGMGCFSPNPIYTDKLQKFLDENILNNIIDGFKKDGIDYHGVLFIGLMIENDEAKVLEFNVRFGDPETQVVLPRMKSDIVEVMLKTIDGNLGQEDLMWNEQESVTVVLASGGYPEGYEKGKTITGLETVDEDIIVFHAGTKFDGDDIVTNGGRVLAVTCVADSIEKARERVYDNLPKIEFEKKQYRTDIAKL</sequence>
<dbReference type="InterPro" id="IPR011054">
    <property type="entry name" value="Rudment_hybrid_motif"/>
</dbReference>
<proteinExistence type="inferred from homology"/>
<organism evidence="17 18">
    <name type="scientific">Dethiosulfatibacter aminovorans DSM 17477</name>
    <dbReference type="NCBI Taxonomy" id="1121476"/>
    <lineage>
        <taxon>Bacteria</taxon>
        <taxon>Bacillati</taxon>
        <taxon>Bacillota</taxon>
        <taxon>Tissierellia</taxon>
        <taxon>Dethiosulfatibacter</taxon>
    </lineage>
</organism>
<dbReference type="InterPro" id="IPR020559">
    <property type="entry name" value="PRibGlycinamide_synth_CS"/>
</dbReference>
<dbReference type="RefSeq" id="WP_073048955.1">
    <property type="nucleotide sequence ID" value="NZ_FQZL01000009.1"/>
</dbReference>
<dbReference type="SUPFAM" id="SSF51246">
    <property type="entry name" value="Rudiment single hybrid motif"/>
    <property type="match status" value="1"/>
</dbReference>
<evidence type="ECO:0000259" key="16">
    <source>
        <dbReference type="PROSITE" id="PS50975"/>
    </source>
</evidence>
<evidence type="ECO:0000256" key="15">
    <source>
        <dbReference type="PROSITE-ProRule" id="PRU00409"/>
    </source>
</evidence>
<feature type="domain" description="ATP-grasp" evidence="16">
    <location>
        <begin position="107"/>
        <end position="313"/>
    </location>
</feature>
<keyword evidence="8 14" id="KW-0658">Purine biosynthesis</keyword>
<dbReference type="Proteomes" id="UP000184052">
    <property type="component" value="Unassembled WGS sequence"/>
</dbReference>
<evidence type="ECO:0000256" key="6">
    <source>
        <dbReference type="ARBA" id="ARBA00022723"/>
    </source>
</evidence>
<evidence type="ECO:0000256" key="2">
    <source>
        <dbReference type="ARBA" id="ARBA00001946"/>
    </source>
</evidence>
<evidence type="ECO:0000256" key="8">
    <source>
        <dbReference type="ARBA" id="ARBA00022755"/>
    </source>
</evidence>
<dbReference type="EMBL" id="FQZL01000009">
    <property type="protein sequence ID" value="SHI99450.1"/>
    <property type="molecule type" value="Genomic_DNA"/>
</dbReference>
<dbReference type="Gene3D" id="3.30.470.20">
    <property type="entry name" value="ATP-grasp fold, B domain"/>
    <property type="match status" value="1"/>
</dbReference>
<dbReference type="UniPathway" id="UPA00074">
    <property type="reaction ID" value="UER00125"/>
</dbReference>
<name>A0A1M6FP41_9FIRM</name>
<dbReference type="Pfam" id="PF01071">
    <property type="entry name" value="GARS_A"/>
    <property type="match status" value="1"/>
</dbReference>
<dbReference type="InterPro" id="IPR020561">
    <property type="entry name" value="PRibGlycinamid_synth_ATP-grasp"/>
</dbReference>
<dbReference type="InterPro" id="IPR016185">
    <property type="entry name" value="PreATP-grasp_dom_sf"/>
</dbReference>
<evidence type="ECO:0000256" key="12">
    <source>
        <dbReference type="ARBA" id="ARBA00042242"/>
    </source>
</evidence>
<dbReference type="GO" id="GO:0005524">
    <property type="term" value="F:ATP binding"/>
    <property type="evidence" value="ECO:0007669"/>
    <property type="project" value="UniProtKB-UniRule"/>
</dbReference>
<dbReference type="PROSITE" id="PS50975">
    <property type="entry name" value="ATP_GRASP"/>
    <property type="match status" value="1"/>
</dbReference>
<reference evidence="17 18" key="1">
    <citation type="submission" date="2016-11" db="EMBL/GenBank/DDBJ databases">
        <authorList>
            <person name="Jaros S."/>
            <person name="Januszkiewicz K."/>
            <person name="Wedrychowicz H."/>
        </authorList>
    </citation>
    <scope>NUCLEOTIDE SEQUENCE [LARGE SCALE GENOMIC DNA]</scope>
    <source>
        <strain evidence="17 18">DSM 17477</strain>
    </source>
</reference>
<dbReference type="HAMAP" id="MF_00138">
    <property type="entry name" value="GARS"/>
    <property type="match status" value="1"/>
</dbReference>
<dbReference type="SUPFAM" id="SSF56059">
    <property type="entry name" value="Glutathione synthetase ATP-binding domain-like"/>
    <property type="match status" value="1"/>
</dbReference>
<dbReference type="OrthoDB" id="9807240at2"/>
<dbReference type="GO" id="GO:0046872">
    <property type="term" value="F:metal ion binding"/>
    <property type="evidence" value="ECO:0007669"/>
    <property type="project" value="UniProtKB-KW"/>
</dbReference>
<evidence type="ECO:0000256" key="5">
    <source>
        <dbReference type="ARBA" id="ARBA00022598"/>
    </source>
</evidence>
<comment type="cofactor">
    <cofactor evidence="1">
        <name>Mn(2+)</name>
        <dbReference type="ChEBI" id="CHEBI:29035"/>
    </cofactor>
</comment>
<comment type="pathway">
    <text evidence="3 14">Purine metabolism; IMP biosynthesis via de novo pathway; N(1)-(5-phospho-D-ribosyl)glycinamide from 5-phospho-alpha-D-ribose 1-diphosphate: step 2/2.</text>
</comment>
<comment type="cofactor">
    <cofactor evidence="2">
        <name>Mg(2+)</name>
        <dbReference type="ChEBI" id="CHEBI:18420"/>
    </cofactor>
</comment>
<keyword evidence="18" id="KW-1185">Reference proteome</keyword>
<dbReference type="InterPro" id="IPR020562">
    <property type="entry name" value="PRibGlycinamide_synth_N"/>
</dbReference>
<dbReference type="Gene3D" id="3.40.50.20">
    <property type="match status" value="1"/>
</dbReference>
<accession>A0A1M6FP41</accession>
<dbReference type="PANTHER" id="PTHR43472">
    <property type="entry name" value="PHOSPHORIBOSYLAMINE--GLYCINE LIGASE"/>
    <property type="match status" value="1"/>
</dbReference>
<gene>
    <name evidence="14" type="primary">purD</name>
    <name evidence="17" type="ORF">SAMN02745751_01485</name>
</gene>
<dbReference type="SMART" id="SM01210">
    <property type="entry name" value="GARS_C"/>
    <property type="match status" value="1"/>
</dbReference>
<dbReference type="Pfam" id="PF02843">
    <property type="entry name" value="GARS_C"/>
    <property type="match status" value="1"/>
</dbReference>
<evidence type="ECO:0000256" key="11">
    <source>
        <dbReference type="ARBA" id="ARBA00038345"/>
    </source>
</evidence>
<comment type="similarity">
    <text evidence="11 14">Belongs to the GARS family.</text>
</comment>
<dbReference type="FunFam" id="3.90.600.10:FF:000001">
    <property type="entry name" value="Trifunctional purine biosynthetic protein adenosine-3"/>
    <property type="match status" value="1"/>
</dbReference>
<dbReference type="Gene3D" id="3.30.1490.20">
    <property type="entry name" value="ATP-grasp fold, A domain"/>
    <property type="match status" value="1"/>
</dbReference>
<keyword evidence="6" id="KW-0479">Metal-binding</keyword>